<feature type="domain" description="Flagellar hook-length control protein-like C-terminal" evidence="1">
    <location>
        <begin position="371"/>
        <end position="445"/>
    </location>
</feature>
<evidence type="ECO:0000313" key="3">
    <source>
        <dbReference type="Proteomes" id="UP000646911"/>
    </source>
</evidence>
<comment type="caution">
    <text evidence="2">The sequence shown here is derived from an EMBL/GenBank/DDBJ whole genome shotgun (WGS) entry which is preliminary data.</text>
</comment>
<accession>A0ABR6ZBN6</accession>
<keyword evidence="2" id="KW-0969">Cilium</keyword>
<keyword evidence="3" id="KW-1185">Reference proteome</keyword>
<dbReference type="Gene3D" id="3.30.750.140">
    <property type="match status" value="1"/>
</dbReference>
<dbReference type="EMBL" id="JACOFX010000008">
    <property type="protein sequence ID" value="MBC3909148.1"/>
    <property type="molecule type" value="Genomic_DNA"/>
</dbReference>
<evidence type="ECO:0000313" key="2">
    <source>
        <dbReference type="EMBL" id="MBC3909148.1"/>
    </source>
</evidence>
<proteinExistence type="predicted"/>
<name>A0ABR6ZBN6_9BURK</name>
<evidence type="ECO:0000259" key="1">
    <source>
        <dbReference type="Pfam" id="PF02120"/>
    </source>
</evidence>
<organism evidence="2 3">
    <name type="scientific">Undibacterium umbellatum</name>
    <dbReference type="NCBI Taxonomy" id="2762300"/>
    <lineage>
        <taxon>Bacteria</taxon>
        <taxon>Pseudomonadati</taxon>
        <taxon>Pseudomonadota</taxon>
        <taxon>Betaproteobacteria</taxon>
        <taxon>Burkholderiales</taxon>
        <taxon>Oxalobacteraceae</taxon>
        <taxon>Undibacterium</taxon>
    </lineage>
</organism>
<dbReference type="InterPro" id="IPR038610">
    <property type="entry name" value="FliK-like_C_sf"/>
</dbReference>
<protein>
    <submittedName>
        <fullName evidence="2">Flagellar hook-length control protein FliK</fullName>
    </submittedName>
</protein>
<gene>
    <name evidence="2" type="ORF">H8L47_16445</name>
</gene>
<dbReference type="Pfam" id="PF02120">
    <property type="entry name" value="Flg_hook"/>
    <property type="match status" value="1"/>
</dbReference>
<reference evidence="2 3" key="1">
    <citation type="submission" date="2020-08" db="EMBL/GenBank/DDBJ databases">
        <title>Novel species isolated from subtropical streams in China.</title>
        <authorList>
            <person name="Lu H."/>
        </authorList>
    </citation>
    <scope>NUCLEOTIDE SEQUENCE [LARGE SCALE GENOMIC DNA]</scope>
    <source>
        <strain evidence="2 3">NL8W</strain>
    </source>
</reference>
<dbReference type="Proteomes" id="UP000646911">
    <property type="component" value="Unassembled WGS sequence"/>
</dbReference>
<dbReference type="InterPro" id="IPR021136">
    <property type="entry name" value="Flagellar_hook_control-like_C"/>
</dbReference>
<keyword evidence="2" id="KW-0282">Flagellum</keyword>
<keyword evidence="2" id="KW-0966">Cell projection</keyword>
<dbReference type="RefSeq" id="WP_186954669.1">
    <property type="nucleotide sequence ID" value="NZ_JACOFX010000008.1"/>
</dbReference>
<sequence length="448" mass="47895">MATRLDILPKPVANIEAPAAAIPVSGTKQDITPKLAQLVTGQLLKGEILSKLMDGSFTVRVAGITAKMMLPEGSKTGDQIPLRLISTEPRPTFLLEHDGDAHFPAPLPQNYAAGTDRRQPPNLSTYLGPVSEEVATPTQPIPGSAKILAEGNKQTNASSIVNLSTQDVGQQNADEIGLSPGKLGSQQIATARPTEITAKNNLANTNAADTLPDRLSSTPTSLSSTGKLITQILQTAPAQADKANIASPTPIMATPVELKDTATTAVKLQQQISTSGLFYESHVAEWAQGKRPIADIKAEPQSHIGARSQTDSVPGNLSTTLTTINKEMGQIIHQQLNVLEQNIVRWQGELFPGQKIEWEIKKESQSKHNPQEMEDATNWQSVVRFDLPNLGPVTAIINLQSNVLGLSLRAEQSNTVSALKNHAGELATAMQIAGAPLMSFVVNKNERS</sequence>